<dbReference type="AlphaFoldDB" id="A0A841JME6"/>
<protein>
    <recommendedName>
        <fullName evidence="3">DUF2262 domain-containing protein</fullName>
    </recommendedName>
</protein>
<comment type="caution">
    <text evidence="1">The sequence shown here is derived from an EMBL/GenBank/DDBJ whole genome shotgun (WGS) entry which is preliminary data.</text>
</comment>
<organism evidence="1 2">
    <name type="scientific">Mucilaginibacter lappiensis</name>
    <dbReference type="NCBI Taxonomy" id="354630"/>
    <lineage>
        <taxon>Bacteria</taxon>
        <taxon>Pseudomonadati</taxon>
        <taxon>Bacteroidota</taxon>
        <taxon>Sphingobacteriia</taxon>
        <taxon>Sphingobacteriales</taxon>
        <taxon>Sphingobacteriaceae</taxon>
        <taxon>Mucilaginibacter</taxon>
    </lineage>
</organism>
<accession>A0A841JME6</accession>
<name>A0A841JME6_9SPHI</name>
<evidence type="ECO:0000313" key="1">
    <source>
        <dbReference type="EMBL" id="MBB6131442.1"/>
    </source>
</evidence>
<proteinExistence type="predicted"/>
<dbReference type="EMBL" id="JACHCA010000024">
    <property type="protein sequence ID" value="MBB6131442.1"/>
    <property type="molecule type" value="Genomic_DNA"/>
</dbReference>
<sequence length="186" mass="22174">MKYTTMREKSPEISHPFWGQIKDSGLHGYTSDIMLYQPFFSEEKIPVYLGEHYIYLTPNDQKLNPGKDYKAIQLILTEDRLTEFAATYVDFIDHMDHHMKTLQQAMFMFYREYLSGHYDQFGVIDTVEKHNEYIKDIYSFRIEAGKQITINFNYHLIWVPAHYAVFVNGKLDNIQGEKIKDNWLPR</sequence>
<evidence type="ECO:0008006" key="3">
    <source>
        <dbReference type="Google" id="ProtNLM"/>
    </source>
</evidence>
<reference evidence="1 2" key="1">
    <citation type="submission" date="2020-08" db="EMBL/GenBank/DDBJ databases">
        <title>Genomic Encyclopedia of Type Strains, Phase IV (KMG-V): Genome sequencing to study the core and pangenomes of soil and plant-associated prokaryotes.</title>
        <authorList>
            <person name="Whitman W."/>
        </authorList>
    </citation>
    <scope>NUCLEOTIDE SEQUENCE [LARGE SCALE GENOMIC DNA]</scope>
    <source>
        <strain evidence="1 2">MP601</strain>
    </source>
</reference>
<dbReference type="Proteomes" id="UP000548326">
    <property type="component" value="Unassembled WGS sequence"/>
</dbReference>
<dbReference type="RefSeq" id="WP_183589932.1">
    <property type="nucleotide sequence ID" value="NZ_JACHCA010000024.1"/>
</dbReference>
<evidence type="ECO:0000313" key="2">
    <source>
        <dbReference type="Proteomes" id="UP000548326"/>
    </source>
</evidence>
<gene>
    <name evidence="1" type="ORF">HDF22_005593</name>
</gene>